<accession>A0A0M3HG88</accession>
<sequence>MGNSGSRGAPHSPNARRRSSKQRDESASPARFPEYRIRSESLAHTQRQVKLKCSTMHLFFTVEY</sequence>
<dbReference type="WBParaSite" id="ALUE_0000053301-mRNA-1">
    <property type="protein sequence ID" value="ALUE_0000053301-mRNA-1"/>
    <property type="gene ID" value="ALUE_0000053301"/>
</dbReference>
<feature type="region of interest" description="Disordered" evidence="1">
    <location>
        <begin position="1"/>
        <end position="33"/>
    </location>
</feature>
<proteinExistence type="predicted"/>
<name>A0A0M3HG88_ASCLU</name>
<organism evidence="2 3">
    <name type="scientific">Ascaris lumbricoides</name>
    <name type="common">Giant roundworm</name>
    <dbReference type="NCBI Taxonomy" id="6252"/>
    <lineage>
        <taxon>Eukaryota</taxon>
        <taxon>Metazoa</taxon>
        <taxon>Ecdysozoa</taxon>
        <taxon>Nematoda</taxon>
        <taxon>Chromadorea</taxon>
        <taxon>Rhabditida</taxon>
        <taxon>Spirurina</taxon>
        <taxon>Ascaridomorpha</taxon>
        <taxon>Ascaridoidea</taxon>
        <taxon>Ascarididae</taxon>
        <taxon>Ascaris</taxon>
    </lineage>
</organism>
<dbReference type="Proteomes" id="UP000036681">
    <property type="component" value="Unplaced"/>
</dbReference>
<evidence type="ECO:0000256" key="1">
    <source>
        <dbReference type="SAM" id="MobiDB-lite"/>
    </source>
</evidence>
<evidence type="ECO:0000313" key="3">
    <source>
        <dbReference type="WBParaSite" id="ALUE_0000053301-mRNA-1"/>
    </source>
</evidence>
<reference evidence="3" key="1">
    <citation type="submission" date="2017-02" db="UniProtKB">
        <authorList>
            <consortium name="WormBaseParasite"/>
        </authorList>
    </citation>
    <scope>IDENTIFICATION</scope>
</reference>
<keyword evidence="2" id="KW-1185">Reference proteome</keyword>
<evidence type="ECO:0000313" key="2">
    <source>
        <dbReference type="Proteomes" id="UP000036681"/>
    </source>
</evidence>
<protein>
    <submittedName>
        <fullName evidence="3">Uncharacterized protein</fullName>
    </submittedName>
</protein>
<dbReference type="AlphaFoldDB" id="A0A0M3HG88"/>